<dbReference type="InterPro" id="IPR047252">
    <property type="entry name" value="TP53BP1-like"/>
</dbReference>
<dbReference type="CDD" id="cd17745">
    <property type="entry name" value="BRCT_p53bp1_rpt1"/>
    <property type="match status" value="1"/>
</dbReference>
<evidence type="ECO:0000313" key="6">
    <source>
        <dbReference type="EMBL" id="KAF6809340.1"/>
    </source>
</evidence>
<dbReference type="SUPFAM" id="SSF52113">
    <property type="entry name" value="BRCT domain"/>
    <property type="match status" value="1"/>
</dbReference>
<feature type="compositionally biased region" description="Polar residues" evidence="4">
    <location>
        <begin position="487"/>
        <end position="496"/>
    </location>
</feature>
<dbReference type="PANTHER" id="PTHR15321">
    <property type="entry name" value="TUMOR SUPPRESSOR P53-BINDING PROTEIN 1"/>
    <property type="match status" value="1"/>
</dbReference>
<evidence type="ECO:0000256" key="4">
    <source>
        <dbReference type="SAM" id="MobiDB-lite"/>
    </source>
</evidence>
<feature type="compositionally biased region" description="Basic and acidic residues" evidence="4">
    <location>
        <begin position="377"/>
        <end position="405"/>
    </location>
</feature>
<feature type="compositionally biased region" description="Low complexity" evidence="4">
    <location>
        <begin position="566"/>
        <end position="577"/>
    </location>
</feature>
<protein>
    <submittedName>
        <fullName evidence="6">UbiD family decarboxylase</fullName>
    </submittedName>
</protein>
<dbReference type="PANTHER" id="PTHR15321:SF3">
    <property type="entry name" value="TP53-BINDING PROTEIN 1"/>
    <property type="match status" value="1"/>
</dbReference>
<feature type="compositionally biased region" description="Low complexity" evidence="4">
    <location>
        <begin position="226"/>
        <end position="238"/>
    </location>
</feature>
<dbReference type="InterPro" id="IPR036420">
    <property type="entry name" value="BRCT_dom_sf"/>
</dbReference>
<feature type="region of interest" description="Disordered" evidence="4">
    <location>
        <begin position="289"/>
        <end position="834"/>
    </location>
</feature>
<evidence type="ECO:0000313" key="7">
    <source>
        <dbReference type="Proteomes" id="UP000639643"/>
    </source>
</evidence>
<reference evidence="6" key="1">
    <citation type="journal article" date="2020" name="Phytopathology">
        <title>Genome Sequence Resources of Colletotrichum truncatum, C. plurivorum, C. musicola, and C. sojae: Four Species Pathogenic to Soybean (Glycine max).</title>
        <authorList>
            <person name="Rogerio F."/>
            <person name="Boufleur T.R."/>
            <person name="Ciampi-Guillardi M."/>
            <person name="Sukno S.A."/>
            <person name="Thon M.R."/>
            <person name="Massola Junior N.S."/>
            <person name="Baroncelli R."/>
        </authorList>
    </citation>
    <scope>NUCLEOTIDE SEQUENCE</scope>
    <source>
        <strain evidence="6">LFN0074</strain>
    </source>
</reference>
<keyword evidence="2" id="KW-0227">DNA damage</keyword>
<dbReference type="GO" id="GO:0042393">
    <property type="term" value="F:histone binding"/>
    <property type="evidence" value="ECO:0007669"/>
    <property type="project" value="TreeGrafter"/>
</dbReference>
<accession>A0A8H6JB53</accession>
<keyword evidence="3" id="KW-0539">Nucleus</keyword>
<dbReference type="GO" id="GO:0045944">
    <property type="term" value="P:positive regulation of transcription by RNA polymerase II"/>
    <property type="evidence" value="ECO:0007669"/>
    <property type="project" value="TreeGrafter"/>
</dbReference>
<evidence type="ECO:0000256" key="2">
    <source>
        <dbReference type="ARBA" id="ARBA00022763"/>
    </source>
</evidence>
<feature type="region of interest" description="Disordered" evidence="4">
    <location>
        <begin position="27"/>
        <end position="268"/>
    </location>
</feature>
<feature type="compositionally biased region" description="Polar residues" evidence="4">
    <location>
        <begin position="745"/>
        <end position="763"/>
    </location>
</feature>
<dbReference type="InterPro" id="IPR047249">
    <property type="entry name" value="BRCT_p53bp1-like_rpt1"/>
</dbReference>
<dbReference type="PROSITE" id="PS50172">
    <property type="entry name" value="BRCT"/>
    <property type="match status" value="1"/>
</dbReference>
<dbReference type="Gene3D" id="3.40.50.10190">
    <property type="entry name" value="BRCT domain"/>
    <property type="match status" value="1"/>
</dbReference>
<feature type="compositionally biased region" description="Low complexity" evidence="4">
    <location>
        <begin position="632"/>
        <end position="655"/>
    </location>
</feature>
<feature type="compositionally biased region" description="Acidic residues" evidence="4">
    <location>
        <begin position="199"/>
        <end position="209"/>
    </location>
</feature>
<proteinExistence type="predicted"/>
<comment type="subcellular location">
    <subcellularLocation>
        <location evidence="1">Nucleus</location>
    </subcellularLocation>
</comment>
<dbReference type="EMBL" id="WIGM01000896">
    <property type="protein sequence ID" value="KAF6809340.1"/>
    <property type="molecule type" value="Genomic_DNA"/>
</dbReference>
<organism evidence="6 7">
    <name type="scientific">Colletotrichum musicola</name>
    <dbReference type="NCBI Taxonomy" id="2175873"/>
    <lineage>
        <taxon>Eukaryota</taxon>
        <taxon>Fungi</taxon>
        <taxon>Dikarya</taxon>
        <taxon>Ascomycota</taxon>
        <taxon>Pezizomycotina</taxon>
        <taxon>Sordariomycetes</taxon>
        <taxon>Hypocreomycetidae</taxon>
        <taxon>Glomerellales</taxon>
        <taxon>Glomerellaceae</taxon>
        <taxon>Colletotrichum</taxon>
        <taxon>Colletotrichum orchidearum species complex</taxon>
    </lineage>
</organism>
<dbReference type="InterPro" id="IPR001357">
    <property type="entry name" value="BRCT_dom"/>
</dbReference>
<name>A0A8H6JB53_9PEZI</name>
<feature type="compositionally biased region" description="Basic residues" evidence="4">
    <location>
        <begin position="128"/>
        <end position="137"/>
    </location>
</feature>
<comment type="caution">
    <text evidence="6">The sequence shown here is derived from an EMBL/GenBank/DDBJ whole genome shotgun (WGS) entry which is preliminary data.</text>
</comment>
<feature type="compositionally biased region" description="Polar residues" evidence="4">
    <location>
        <begin position="162"/>
        <end position="179"/>
    </location>
</feature>
<evidence type="ECO:0000256" key="3">
    <source>
        <dbReference type="ARBA" id="ARBA00023242"/>
    </source>
</evidence>
<feature type="compositionally biased region" description="Basic residues" evidence="4">
    <location>
        <begin position="418"/>
        <end position="427"/>
    </location>
</feature>
<evidence type="ECO:0000256" key="1">
    <source>
        <dbReference type="ARBA" id="ARBA00004123"/>
    </source>
</evidence>
<gene>
    <name evidence="6" type="ORF">CMUS01_13710</name>
</gene>
<feature type="compositionally biased region" description="Polar residues" evidence="4">
    <location>
        <begin position="138"/>
        <end position="148"/>
    </location>
</feature>
<feature type="compositionally biased region" description="Polar residues" evidence="4">
    <location>
        <begin position="809"/>
        <end position="830"/>
    </location>
</feature>
<sequence length="1155" mass="124453">MAAPFNLPTRAIDALNEVEDSQALFDHYLPQQDSDRESLSVASPVSAAATAATATGAGGQDPGPNPQTSAALSDPIVFPSTANLPALPPQRDVDGDAIVLPTDTNPAPCAVDDSSRPPQNVNVSPRPSRPKPFKKTKMSVSEQSPTQDNNDRDYENYYEQPSFVQTSPISQDATTQNHTPPDGDSQIVTFDNIAPFEPPLEDTQNDDEPSSTQEDAGPTMEKGSWRRSSSQQQSSLQRPEGGFETPLAPTAPLPQTPANSKNPFAGMNKLGDAALVGSQLFGQTQFSSAVKHFSPTSSRPSPHVHNSISPNVAETSPLKNRYNVTSPMASSSPQITRFEPTEPTEPNTRARTPSDNGAPEDGTVPESPQYATARPRTRPEPMSKYEKMADSQKRKLNSDEARGDTSGEESDDMGEALRRKRRAASKKRAAEKDLANITVGRHQAPESIEVPSTTKKPRTTYTGAGRYRTRRAERALPTSDDADQFTVADSQGQTTAEPDHSEPSPDLADSAAGMRQGLVSSNDAVPDSAGATQKSVPNGVIPGTESSENSARLKDMIPETSPNNTQSRPQARSRSSSNEPLATSKGDALAARDVPTDATIEMNQVDMIVDTPPPAPAPSRRSSRKPRPTLKAQSTNAASARAATSSEAMSAADSAPRTKTSAPKNSVGAEPQPMAQPEPTSQHRSIPAGIPVLDDEPPMPSSPPVPKSQPRANGLSGLVVDDETSTKVPVTPGDRASPTADEPPGSTSTLSVLTATPVRSQESVELPPLSPDKPTRGRKTTKSLPRLTTEPRVAKSGTRRQVRRATRLDSGSTDELTRSPSVNGFENSIIQPPRTAARGSRLSMLSHASNNNLPSLFSGMAFAISFQSRKDGERTDQYEHRLEQSREVEKMITQSGGHLLANGFDELFEPHALRSRSTSPAPEGAKDIPLALTPWAKTMGFAALIADGHSRKVKYMQALALGLPCISDRWVTSCVAKRTVVDWVPYLLCAGQSTFLRDAIRSRYLTPYPAAEARLTDVIGRRTKMLEGSKILLVMKRSPKSEDKKMPYVFLAQVLGATLSRAYNLDEARDAMKEREDADDPFDWVYVDEHTGSEEGLFGAAAPLAPRTSRKRKRAAAPTKDESERPPKKIRTLSDELVIQSLILGRMIEEGEMEA</sequence>
<feature type="domain" description="BRCT" evidence="5">
    <location>
        <begin position="852"/>
        <end position="988"/>
    </location>
</feature>
<feature type="compositionally biased region" description="Polar residues" evidence="4">
    <location>
        <begin position="344"/>
        <end position="355"/>
    </location>
</feature>
<dbReference type="OrthoDB" id="129353at2759"/>
<dbReference type="GO" id="GO:0000077">
    <property type="term" value="P:DNA damage checkpoint signaling"/>
    <property type="evidence" value="ECO:0007669"/>
    <property type="project" value="TreeGrafter"/>
</dbReference>
<dbReference type="AlphaFoldDB" id="A0A8H6JB53"/>
<feature type="region of interest" description="Disordered" evidence="4">
    <location>
        <begin position="1103"/>
        <end position="1129"/>
    </location>
</feature>
<dbReference type="GO" id="GO:0005634">
    <property type="term" value="C:nucleus"/>
    <property type="evidence" value="ECO:0007669"/>
    <property type="project" value="UniProtKB-SubCell"/>
</dbReference>
<feature type="compositionally biased region" description="Polar residues" evidence="4">
    <location>
        <begin position="289"/>
        <end position="335"/>
    </location>
</feature>
<evidence type="ECO:0000259" key="5">
    <source>
        <dbReference type="PROSITE" id="PS50172"/>
    </source>
</evidence>
<feature type="compositionally biased region" description="Pro residues" evidence="4">
    <location>
        <begin position="698"/>
        <end position="707"/>
    </location>
</feature>
<dbReference type="Proteomes" id="UP000639643">
    <property type="component" value="Unassembled WGS sequence"/>
</dbReference>
<keyword evidence="7" id="KW-1185">Reference proteome</keyword>